<evidence type="ECO:0000313" key="5">
    <source>
        <dbReference type="Proteomes" id="UP001523550"/>
    </source>
</evidence>
<dbReference type="PANTHER" id="PTHR43582">
    <property type="entry name" value="LINEARMYCIN RESISTANCE ATP-BINDING PROTEIN LNRL"/>
    <property type="match status" value="1"/>
</dbReference>
<dbReference type="InterPro" id="IPR003439">
    <property type="entry name" value="ABC_transporter-like_ATP-bd"/>
</dbReference>
<dbReference type="SUPFAM" id="SSF52540">
    <property type="entry name" value="P-loop containing nucleoside triphosphate hydrolases"/>
    <property type="match status" value="1"/>
</dbReference>
<dbReference type="RefSeq" id="WP_253448425.1">
    <property type="nucleotide sequence ID" value="NZ_JALJYF010000002.1"/>
</dbReference>
<reference evidence="4 5" key="1">
    <citation type="submission" date="2022-03" db="EMBL/GenBank/DDBJ databases">
        <title>Genomic Encyclopedia of Type Strains, Phase III (KMG-III): the genomes of soil and plant-associated and newly described type strains.</title>
        <authorList>
            <person name="Whitman W."/>
        </authorList>
    </citation>
    <scope>NUCLEOTIDE SEQUENCE [LARGE SCALE GENOMIC DNA]</scope>
    <source>
        <strain evidence="4 5">BSker1</strain>
    </source>
</reference>
<dbReference type="InterPro" id="IPR003593">
    <property type="entry name" value="AAA+_ATPase"/>
</dbReference>
<evidence type="ECO:0000256" key="1">
    <source>
        <dbReference type="ARBA" id="ARBA00022741"/>
    </source>
</evidence>
<proteinExistence type="predicted"/>
<dbReference type="SMART" id="SM00382">
    <property type="entry name" value="AAA"/>
    <property type="match status" value="1"/>
</dbReference>
<name>A0ABT1GCR8_9GAMM</name>
<protein>
    <submittedName>
        <fullName evidence="4">ABC-2 type transport system ATP-binding protein</fullName>
    </submittedName>
</protein>
<dbReference type="CDD" id="cd03230">
    <property type="entry name" value="ABC_DR_subfamily_A"/>
    <property type="match status" value="1"/>
</dbReference>
<keyword evidence="1" id="KW-0547">Nucleotide-binding</keyword>
<dbReference type="PANTHER" id="PTHR43582:SF2">
    <property type="entry name" value="LINEARMYCIN RESISTANCE ATP-BINDING PROTEIN LNRL"/>
    <property type="match status" value="1"/>
</dbReference>
<dbReference type="Gene3D" id="3.40.50.300">
    <property type="entry name" value="P-loop containing nucleotide triphosphate hydrolases"/>
    <property type="match status" value="1"/>
</dbReference>
<dbReference type="PROSITE" id="PS00211">
    <property type="entry name" value="ABC_TRANSPORTER_1"/>
    <property type="match status" value="1"/>
</dbReference>
<feature type="domain" description="ABC transporter" evidence="3">
    <location>
        <begin position="13"/>
        <end position="246"/>
    </location>
</feature>
<sequence>MSNPAPGKPTPLLQLSGVQKQWPGRPHPALNGLDLTVAEGRILGLLGPNGAGKTTLLSVLMGLTPADAGRFELDGQPLDRRRTALRRIAGLVPQHIALYPSLSGQQNLDFFAGLLWRHPRERQRAVDRCAAIADLGEALNYRVEQYSGGQKRRLNLAVGLLGEPRLLLLDEPTVGIDPQSRHFILESIRRLCRDEGMTVIHTTHYMEEVEQLCDDVAIMDEGRVLLNDSLDQALRQARALGRLQLRLEGSAPNSLLAALRKEGIVVEAVRDHELSLSLAECNLSLSAITELIEAQQQVISTLRFGASLETLFLSLTGRALRE</sequence>
<evidence type="ECO:0000313" key="4">
    <source>
        <dbReference type="EMBL" id="MCP1727732.1"/>
    </source>
</evidence>
<organism evidence="4 5">
    <name type="scientific">Natronospira proteinivora</name>
    <dbReference type="NCBI Taxonomy" id="1807133"/>
    <lineage>
        <taxon>Bacteria</taxon>
        <taxon>Pseudomonadati</taxon>
        <taxon>Pseudomonadota</taxon>
        <taxon>Gammaproteobacteria</taxon>
        <taxon>Natronospirales</taxon>
        <taxon>Natronospiraceae</taxon>
        <taxon>Natronospira</taxon>
    </lineage>
</organism>
<evidence type="ECO:0000256" key="2">
    <source>
        <dbReference type="ARBA" id="ARBA00022840"/>
    </source>
</evidence>
<keyword evidence="5" id="KW-1185">Reference proteome</keyword>
<dbReference type="InterPro" id="IPR027417">
    <property type="entry name" value="P-loop_NTPase"/>
</dbReference>
<dbReference type="EMBL" id="JALJYF010000002">
    <property type="protein sequence ID" value="MCP1727732.1"/>
    <property type="molecule type" value="Genomic_DNA"/>
</dbReference>
<dbReference type="Proteomes" id="UP001523550">
    <property type="component" value="Unassembled WGS sequence"/>
</dbReference>
<dbReference type="InterPro" id="IPR017871">
    <property type="entry name" value="ABC_transporter-like_CS"/>
</dbReference>
<dbReference type="Pfam" id="PF00005">
    <property type="entry name" value="ABC_tran"/>
    <property type="match status" value="1"/>
</dbReference>
<keyword evidence="2 4" id="KW-0067">ATP-binding</keyword>
<comment type="caution">
    <text evidence="4">The sequence shown here is derived from an EMBL/GenBank/DDBJ whole genome shotgun (WGS) entry which is preliminary data.</text>
</comment>
<accession>A0ABT1GCR8</accession>
<evidence type="ECO:0000259" key="3">
    <source>
        <dbReference type="PROSITE" id="PS50893"/>
    </source>
</evidence>
<dbReference type="PROSITE" id="PS50893">
    <property type="entry name" value="ABC_TRANSPORTER_2"/>
    <property type="match status" value="1"/>
</dbReference>
<dbReference type="GO" id="GO:0005524">
    <property type="term" value="F:ATP binding"/>
    <property type="evidence" value="ECO:0007669"/>
    <property type="project" value="UniProtKB-KW"/>
</dbReference>
<gene>
    <name evidence="4" type="ORF">J2T60_001732</name>
</gene>